<protein>
    <submittedName>
        <fullName evidence="1">Caspase domain-containing protein</fullName>
    </submittedName>
</protein>
<accession>A0A2W4VPD2</accession>
<reference evidence="2" key="1">
    <citation type="submission" date="2018-04" db="EMBL/GenBank/DDBJ databases">
        <authorList>
            <person name="Cornet L."/>
        </authorList>
    </citation>
    <scope>NUCLEOTIDE SEQUENCE [LARGE SCALE GENOMIC DNA]</scope>
</reference>
<sequence length="426" mass="46826">MGSVVIDSQLLSGGAKAIAHLPAPMQSAIERSIPALASTRKQAASLRPEALIALPTDVNTYFGVVAGGGAPSYNEIALEKNVLYFARSLSYLDFDPIKATLFFANGNSGEATVRYLDNNDNEQFKAPEIPNLDGAATQGNTEAWFQALAQAEKQCPSFFYFTGHGAHNTENEDNNWLVLWQEAFVSVKDMAGWLDKLPADPDTPFVTMMAQCYSGSFANLIYVNGDPEQPVALQTRCGFFATVASRPSVGCTPAVNEADYKDYSSSFFAGLTGRDRINTPVSSADYNQDNRISYAEAHAFAKVDEETTDWPISTVEAWLQRPLLSSTKTGFLVQPIDRWQAIARPEQQYVIQSLTAKLNFTPSQSYLRNQLDKGAPEANTVEEAYRKRLEMELLNIAAEAQLRQTANAKQIAILDKLIKCEAGTWQ</sequence>
<dbReference type="EMBL" id="QBMC01000182">
    <property type="protein sequence ID" value="PZO11465.1"/>
    <property type="molecule type" value="Genomic_DNA"/>
</dbReference>
<comment type="caution">
    <text evidence="1">The sequence shown here is derived from an EMBL/GenBank/DDBJ whole genome shotgun (WGS) entry which is preliminary data.</text>
</comment>
<evidence type="ECO:0000313" key="2">
    <source>
        <dbReference type="Proteomes" id="UP000249354"/>
    </source>
</evidence>
<dbReference type="AlphaFoldDB" id="A0A2W4VPD2"/>
<evidence type="ECO:0000313" key="1">
    <source>
        <dbReference type="EMBL" id="PZO11465.1"/>
    </source>
</evidence>
<reference evidence="1 2" key="2">
    <citation type="submission" date="2018-06" db="EMBL/GenBank/DDBJ databases">
        <title>Metagenomic assembly of (sub)arctic Cyanobacteria and their associated microbiome from non-axenic cultures.</title>
        <authorList>
            <person name="Baurain D."/>
        </authorList>
    </citation>
    <scope>NUCLEOTIDE SEQUENCE [LARGE SCALE GENOMIC DNA]</scope>
    <source>
        <strain evidence="1">ULC129bin1</strain>
    </source>
</reference>
<dbReference type="Proteomes" id="UP000249354">
    <property type="component" value="Unassembled WGS sequence"/>
</dbReference>
<gene>
    <name evidence="1" type="ORF">DCF25_19330</name>
</gene>
<proteinExistence type="predicted"/>
<organism evidence="1 2">
    <name type="scientific">Leptolyngbya foveolarum</name>
    <dbReference type="NCBI Taxonomy" id="47253"/>
    <lineage>
        <taxon>Bacteria</taxon>
        <taxon>Bacillati</taxon>
        <taxon>Cyanobacteriota</taxon>
        <taxon>Cyanophyceae</taxon>
        <taxon>Leptolyngbyales</taxon>
        <taxon>Leptolyngbyaceae</taxon>
        <taxon>Leptolyngbya group</taxon>
        <taxon>Leptolyngbya</taxon>
    </lineage>
</organism>
<name>A0A2W4VPD2_9CYAN</name>
<dbReference type="Gene3D" id="3.40.50.1460">
    <property type="match status" value="1"/>
</dbReference>